<dbReference type="Proteomes" id="UP001375240">
    <property type="component" value="Unassembled WGS sequence"/>
</dbReference>
<comment type="caution">
    <text evidence="1">The sequence shown here is derived from an EMBL/GenBank/DDBJ whole genome shotgun (WGS) entry which is preliminary data.</text>
</comment>
<name>A0AAV9U1N6_9PEZI</name>
<protein>
    <recommendedName>
        <fullName evidence="3">DUF2829 domain-containing protein</fullName>
    </recommendedName>
</protein>
<proteinExistence type="predicted"/>
<reference evidence="1 2" key="1">
    <citation type="submission" date="2019-10" db="EMBL/GenBank/DDBJ databases">
        <authorList>
            <person name="Palmer J.M."/>
        </authorList>
    </citation>
    <scope>NUCLEOTIDE SEQUENCE [LARGE SCALE GENOMIC DNA]</scope>
    <source>
        <strain evidence="1 2">TWF696</strain>
    </source>
</reference>
<evidence type="ECO:0000313" key="2">
    <source>
        <dbReference type="Proteomes" id="UP001375240"/>
    </source>
</evidence>
<sequence>MTGKPATFAALDSSFTGRQDLALDGVYIERLPSSVESSAGPAQSPENESGMVKYRQSLVLGPSYYTASSVTEERPWGVPIIREETLDVDNNVVSDPVCIGFLRCAKGPVYFCHPVDKMLDDGWTVCSIDDGSFTSDPDESYKSID</sequence>
<evidence type="ECO:0008006" key="3">
    <source>
        <dbReference type="Google" id="ProtNLM"/>
    </source>
</evidence>
<keyword evidence="2" id="KW-1185">Reference proteome</keyword>
<organism evidence="1 2">
    <name type="scientific">Orbilia brochopaga</name>
    <dbReference type="NCBI Taxonomy" id="3140254"/>
    <lineage>
        <taxon>Eukaryota</taxon>
        <taxon>Fungi</taxon>
        <taxon>Dikarya</taxon>
        <taxon>Ascomycota</taxon>
        <taxon>Pezizomycotina</taxon>
        <taxon>Orbiliomycetes</taxon>
        <taxon>Orbiliales</taxon>
        <taxon>Orbiliaceae</taxon>
        <taxon>Orbilia</taxon>
    </lineage>
</organism>
<evidence type="ECO:0000313" key="1">
    <source>
        <dbReference type="EMBL" id="KAK6332358.1"/>
    </source>
</evidence>
<gene>
    <name evidence="1" type="ORF">TWF696_003076</name>
</gene>
<dbReference type="AlphaFoldDB" id="A0AAV9U1N6"/>
<dbReference type="EMBL" id="JAVHNQ010000015">
    <property type="protein sequence ID" value="KAK6332358.1"/>
    <property type="molecule type" value="Genomic_DNA"/>
</dbReference>
<accession>A0AAV9U1N6</accession>